<name>A0A068RWQ3_9FUNG</name>
<reference evidence="1" key="1">
    <citation type="submission" date="2013-08" db="EMBL/GenBank/DDBJ databases">
        <title>Gene expansion shapes genome architecture in the human pathogen Lichtheimia corymbifera: an evolutionary genomics analysis in the ancient terrestrial Mucorales (Mucoromycotina).</title>
        <authorList>
            <person name="Schwartze V.U."/>
            <person name="Winter S."/>
            <person name="Shelest E."/>
            <person name="Marcet-Houben M."/>
            <person name="Horn F."/>
            <person name="Wehner S."/>
            <person name="Hoffmann K."/>
            <person name="Riege K."/>
            <person name="Sammeth M."/>
            <person name="Nowrousian M."/>
            <person name="Valiante V."/>
            <person name="Linde J."/>
            <person name="Jacobsen I.D."/>
            <person name="Marz M."/>
            <person name="Brakhage A.A."/>
            <person name="Gabaldon T."/>
            <person name="Bocker S."/>
            <person name="Voigt K."/>
        </authorList>
    </citation>
    <scope>NUCLEOTIDE SEQUENCE [LARGE SCALE GENOMIC DNA]</scope>
    <source>
        <strain evidence="1">FSU 9682</strain>
    </source>
</reference>
<keyword evidence="2" id="KW-1185">Reference proteome</keyword>
<gene>
    <name evidence="1" type="ORF">LCOR_05801.1</name>
</gene>
<evidence type="ECO:0000313" key="2">
    <source>
        <dbReference type="Proteomes" id="UP000027586"/>
    </source>
</evidence>
<dbReference type="EMBL" id="CBTN010000024">
    <property type="protein sequence ID" value="CDH54568.1"/>
    <property type="molecule type" value="Genomic_DNA"/>
</dbReference>
<organism evidence="1 2">
    <name type="scientific">Lichtheimia corymbifera JMRC:FSU:9682</name>
    <dbReference type="NCBI Taxonomy" id="1263082"/>
    <lineage>
        <taxon>Eukaryota</taxon>
        <taxon>Fungi</taxon>
        <taxon>Fungi incertae sedis</taxon>
        <taxon>Mucoromycota</taxon>
        <taxon>Mucoromycotina</taxon>
        <taxon>Mucoromycetes</taxon>
        <taxon>Mucorales</taxon>
        <taxon>Lichtheimiaceae</taxon>
        <taxon>Lichtheimia</taxon>
    </lineage>
</organism>
<protein>
    <submittedName>
        <fullName evidence="1">Uncharacterized protein</fullName>
    </submittedName>
</protein>
<accession>A0A068RWQ3</accession>
<dbReference type="Proteomes" id="UP000027586">
    <property type="component" value="Unassembled WGS sequence"/>
</dbReference>
<dbReference type="AlphaFoldDB" id="A0A068RWQ3"/>
<dbReference type="VEuPathDB" id="FungiDB:LCOR_05801.1"/>
<comment type="caution">
    <text evidence="1">The sequence shown here is derived from an EMBL/GenBank/DDBJ whole genome shotgun (WGS) entry which is preliminary data.</text>
</comment>
<sequence length="218" mass="24949">MLLQREPFLPLQFHFTQPDNHDPIHIRNNFYVKEPRLGFFFQDNFLIMQALTINIPSSINICYYDPPTHQGKQKESMGLFNTMYILINNQDISETSNMMVDYEDVALAATHMQSSPGRATIYERDGPTAGWKRKHTSSNLGLSMVMERWMQSSAVIKKKPWNVVTMVTWRVVSRNDGPYHVDTAEDGGMNHGVLHTSMYDMQYSIQGLAGAISLQNIS</sequence>
<evidence type="ECO:0000313" key="1">
    <source>
        <dbReference type="EMBL" id="CDH54568.1"/>
    </source>
</evidence>
<proteinExistence type="predicted"/>